<gene>
    <name evidence="3" type="ORF">C176_05817</name>
</gene>
<dbReference type="GO" id="GO:0008168">
    <property type="term" value="F:methyltransferase activity"/>
    <property type="evidence" value="ECO:0007669"/>
    <property type="project" value="UniProtKB-KW"/>
</dbReference>
<evidence type="ECO:0000256" key="1">
    <source>
        <dbReference type="ARBA" id="ARBA00022679"/>
    </source>
</evidence>
<dbReference type="RefSeq" id="WP_038181217.1">
    <property type="nucleotide sequence ID" value="NZ_ASQA01000013.1"/>
</dbReference>
<evidence type="ECO:0000259" key="2">
    <source>
        <dbReference type="Pfam" id="PF13649"/>
    </source>
</evidence>
<feature type="domain" description="Methyltransferase" evidence="2">
    <location>
        <begin position="51"/>
        <end position="144"/>
    </location>
</feature>
<accession>W4F160</accession>
<dbReference type="Proteomes" id="UP000019062">
    <property type="component" value="Unassembled WGS sequence"/>
</dbReference>
<comment type="caution">
    <text evidence="3">The sequence shown here is derived from an EMBL/GenBank/DDBJ whole genome shotgun (WGS) entry which is preliminary data.</text>
</comment>
<dbReference type="SUPFAM" id="SSF53335">
    <property type="entry name" value="S-adenosyl-L-methionine-dependent methyltransferases"/>
    <property type="match status" value="1"/>
</dbReference>
<keyword evidence="3" id="KW-0489">Methyltransferase</keyword>
<dbReference type="InterPro" id="IPR029063">
    <property type="entry name" value="SAM-dependent_MTases_sf"/>
</dbReference>
<reference evidence="3 4" key="1">
    <citation type="journal article" date="2014" name="BMC Genomics">
        <title>Genomic comparison of sporeforming bacilli isolated from milk.</title>
        <authorList>
            <person name="Moreno Switt A.I."/>
            <person name="Andrus A.D."/>
            <person name="Ranieri M.L."/>
            <person name="Orsi R.H."/>
            <person name="Ivy R."/>
            <person name="den Bakker H.C."/>
            <person name="Martin N.H."/>
            <person name="Wiedmann M."/>
            <person name="Boor K.J."/>
        </authorList>
    </citation>
    <scope>NUCLEOTIDE SEQUENCE [LARGE SCALE GENOMIC DNA]</scope>
    <source>
        <strain evidence="3 4">FSL R5-213</strain>
    </source>
</reference>
<evidence type="ECO:0000313" key="3">
    <source>
        <dbReference type="EMBL" id="ETT86204.1"/>
    </source>
</evidence>
<dbReference type="InterPro" id="IPR041698">
    <property type="entry name" value="Methyltransf_25"/>
</dbReference>
<dbReference type="PANTHER" id="PTHR43861">
    <property type="entry name" value="TRANS-ACONITATE 2-METHYLTRANSFERASE-RELATED"/>
    <property type="match status" value="1"/>
</dbReference>
<dbReference type="AlphaFoldDB" id="W4F160"/>
<dbReference type="PATRIC" id="fig|1227360.4.peg.1180"/>
<organism evidence="3 4">
    <name type="scientific">Viridibacillus arenosi FSL R5-213</name>
    <dbReference type="NCBI Taxonomy" id="1227360"/>
    <lineage>
        <taxon>Bacteria</taxon>
        <taxon>Bacillati</taxon>
        <taxon>Bacillota</taxon>
        <taxon>Bacilli</taxon>
        <taxon>Bacillales</taxon>
        <taxon>Caryophanaceae</taxon>
        <taxon>Viridibacillus</taxon>
    </lineage>
</organism>
<dbReference type="eggNOG" id="COG2226">
    <property type="taxonomic scope" value="Bacteria"/>
</dbReference>
<dbReference type="Pfam" id="PF13649">
    <property type="entry name" value="Methyltransf_25"/>
    <property type="match status" value="1"/>
</dbReference>
<dbReference type="CDD" id="cd02440">
    <property type="entry name" value="AdoMet_MTases"/>
    <property type="match status" value="1"/>
</dbReference>
<evidence type="ECO:0000313" key="4">
    <source>
        <dbReference type="Proteomes" id="UP000019062"/>
    </source>
</evidence>
<keyword evidence="4" id="KW-1185">Reference proteome</keyword>
<keyword evidence="1 3" id="KW-0808">Transferase</keyword>
<name>W4F160_9BACL</name>
<proteinExistence type="predicted"/>
<sequence length="208" mass="23667">MLNKQGFDLWANDYDKTVQVSEDNNLYPFAGYKNILSAIFNEIMQVNQAKVLDIGFGTGVLTNKLYENDHHIDGLDFSAKMIEIAQSKMPMANLMEWDISNGLPEQLQGNKYDFIVSTYTLHHLSDDEKMAFIKSLLSLLSENGKILIGDIAFQTRENLENCRKDSIGYWDDDEFYFVYEELNSSLLGVANCEFQAISHCGGLYVISK</sequence>
<dbReference type="GO" id="GO:0032259">
    <property type="term" value="P:methylation"/>
    <property type="evidence" value="ECO:0007669"/>
    <property type="project" value="UniProtKB-KW"/>
</dbReference>
<dbReference type="Gene3D" id="3.40.50.150">
    <property type="entry name" value="Vaccinia Virus protein VP39"/>
    <property type="match status" value="1"/>
</dbReference>
<dbReference type="EMBL" id="ASQA01000013">
    <property type="protein sequence ID" value="ETT86204.1"/>
    <property type="molecule type" value="Genomic_DNA"/>
</dbReference>
<protein>
    <submittedName>
        <fullName evidence="3">SAM-dependent methyltransferase</fullName>
    </submittedName>
</protein>